<dbReference type="Proteomes" id="UP000199034">
    <property type="component" value="Unassembled WGS sequence"/>
</dbReference>
<gene>
    <name evidence="1" type="ORF">SAMN05421872_101485</name>
</gene>
<protein>
    <recommendedName>
        <fullName evidence="3">SIMPL domain-containing protein</fullName>
    </recommendedName>
</protein>
<dbReference type="RefSeq" id="WP_090850366.1">
    <property type="nucleotide sequence ID" value="NZ_FMZM01000001.1"/>
</dbReference>
<evidence type="ECO:0008006" key="3">
    <source>
        <dbReference type="Google" id="ProtNLM"/>
    </source>
</evidence>
<dbReference type="Gene3D" id="3.30.110.170">
    <property type="entry name" value="Protein of unknown function (DUF541), domain 1"/>
    <property type="match status" value="1"/>
</dbReference>
<dbReference type="OrthoDB" id="3724496at2"/>
<dbReference type="Gene3D" id="3.30.70.2970">
    <property type="entry name" value="Protein of unknown function (DUF541), domain 2"/>
    <property type="match status" value="1"/>
</dbReference>
<accession>A0A1G6JHY3</accession>
<proteinExistence type="predicted"/>
<name>A0A1G6JHY3_9ACTN</name>
<evidence type="ECO:0000313" key="1">
    <source>
        <dbReference type="EMBL" id="SDC18258.1"/>
    </source>
</evidence>
<dbReference type="Pfam" id="PF04402">
    <property type="entry name" value="SIMPL"/>
    <property type="match status" value="1"/>
</dbReference>
<reference evidence="1 2" key="1">
    <citation type="submission" date="2016-10" db="EMBL/GenBank/DDBJ databases">
        <authorList>
            <person name="de Groot N.N."/>
        </authorList>
    </citation>
    <scope>NUCLEOTIDE SEQUENCE [LARGE SCALE GENOMIC DNA]</scope>
    <source>
        <strain evidence="1 2">CGMCC 4.6858</strain>
    </source>
</reference>
<dbReference type="AlphaFoldDB" id="A0A1G6JHY3"/>
<dbReference type="STRING" id="1045774.SAMN05421872_101485"/>
<dbReference type="EMBL" id="FMZM01000001">
    <property type="protein sequence ID" value="SDC18258.1"/>
    <property type="molecule type" value="Genomic_DNA"/>
</dbReference>
<sequence length="222" mass="23869">MSETVITVQGSHDAFHPAERATVTVSVGFEGPERAAVVARTTDGTNKLVAGLRLRHHPEAGPVTWLATDRLRVWSRRPFNDKGEQKPLVHHAQTTTRAKFRDFEELARWVEAAATYPGVGIDGLEWALTEQTKRGAVQSVRARAVEDARRKAQEYADALDLGPVRCVALADPGMLGDHSSAQSGATGIAYSRAAKAAEPDGLSFTPEDIAVSASVDARFVTG</sequence>
<evidence type="ECO:0000313" key="2">
    <source>
        <dbReference type="Proteomes" id="UP000199034"/>
    </source>
</evidence>
<organism evidence="1 2">
    <name type="scientific">Nocardioides lianchengensis</name>
    <dbReference type="NCBI Taxonomy" id="1045774"/>
    <lineage>
        <taxon>Bacteria</taxon>
        <taxon>Bacillati</taxon>
        <taxon>Actinomycetota</taxon>
        <taxon>Actinomycetes</taxon>
        <taxon>Propionibacteriales</taxon>
        <taxon>Nocardioidaceae</taxon>
        <taxon>Nocardioides</taxon>
    </lineage>
</organism>
<dbReference type="InterPro" id="IPR007497">
    <property type="entry name" value="SIMPL/DUF541"/>
</dbReference>
<keyword evidence="2" id="KW-1185">Reference proteome</keyword>